<dbReference type="Gene3D" id="3.60.21.10">
    <property type="match status" value="1"/>
</dbReference>
<evidence type="ECO:0000256" key="1">
    <source>
        <dbReference type="ARBA" id="ARBA00022801"/>
    </source>
</evidence>
<gene>
    <name evidence="5" type="ORF">MAM1_0169c07130</name>
</gene>
<dbReference type="SUPFAM" id="SSF56300">
    <property type="entry name" value="Metallo-dependent phosphatases"/>
    <property type="match status" value="1"/>
</dbReference>
<evidence type="ECO:0000313" key="6">
    <source>
        <dbReference type="Proteomes" id="UP000053815"/>
    </source>
</evidence>
<dbReference type="PANTHER" id="PTHR10340:SF55">
    <property type="entry name" value="ENDOPOLYPHOSPHATASE"/>
    <property type="match status" value="1"/>
</dbReference>
<keyword evidence="1" id="KW-0378">Hydrolase</keyword>
<keyword evidence="2" id="KW-0325">Glycoprotein</keyword>
<evidence type="ECO:0000256" key="2">
    <source>
        <dbReference type="ARBA" id="ARBA00023180"/>
    </source>
</evidence>
<dbReference type="InterPro" id="IPR029052">
    <property type="entry name" value="Metallo-depent_PP-like"/>
</dbReference>
<keyword evidence="3" id="KW-0732">Signal</keyword>
<keyword evidence="6" id="KW-1185">Reference proteome</keyword>
<evidence type="ECO:0000259" key="4">
    <source>
        <dbReference type="Pfam" id="PF00149"/>
    </source>
</evidence>
<dbReference type="Pfam" id="PF00149">
    <property type="entry name" value="Metallophos"/>
    <property type="match status" value="1"/>
</dbReference>
<dbReference type="GO" id="GO:0008081">
    <property type="term" value="F:phosphoric diester hydrolase activity"/>
    <property type="evidence" value="ECO:0007669"/>
    <property type="project" value="TreeGrafter"/>
</dbReference>
<dbReference type="GO" id="GO:0004309">
    <property type="term" value="F:exopolyphosphatase activity"/>
    <property type="evidence" value="ECO:0007669"/>
    <property type="project" value="TreeGrafter"/>
</dbReference>
<dbReference type="InterPro" id="IPR004843">
    <property type="entry name" value="Calcineurin-like_PHP"/>
</dbReference>
<sequence length="443" mass="49262">MVLLKSLTYIAASVFLLNAVSVNAAPMNEAQPLTKRGSKLNGKFLHITDIHIDPNYLEGADPDSFCHKHGKKRSSESGKYGALGTDCDSPEALVDATFNFLKESITDIDFIIYTGDTARHDRDDNMPRSQSEVVNAHSTVMKYFQTAYDTDNVPYVPTIGNNDAYDHNDVTKNDKIFKKLESIWKPLGLNLTSAFSTGGYYVQDVIKGKLTIVNLNTMYFYDKNDDVDDCSSSSSAAAIEMKWLSYVLKHYSKKKGHQLYLMGHVPPIDDDGSKLYKSNCYTQYMNLLGKYGSTISGHFTGHTNNDNLNAIIPSSSKSKSYSFLAADDSKAKNMKKQLGKTSVGLFNAPSVIPKNNPALRVYTYNTKNADGYPIGTIRDWDQYYVDLDKANGDEKVEFELEYSASDLYGVDHFDGAGVGEAILNLANDKKARKLYKKYAKVSS</sequence>
<reference evidence="5" key="1">
    <citation type="submission" date="2014-09" db="EMBL/GenBank/DDBJ databases">
        <title>Draft genome sequence of an oleaginous Mucoromycotina fungus Mucor ambiguus NBRC6742.</title>
        <authorList>
            <person name="Takeda I."/>
            <person name="Yamane N."/>
            <person name="Morita T."/>
            <person name="Tamano K."/>
            <person name="Machida M."/>
            <person name="Baker S."/>
            <person name="Koike H."/>
        </authorList>
    </citation>
    <scope>NUCLEOTIDE SEQUENCE</scope>
    <source>
        <strain evidence="5">NBRC 6742</strain>
    </source>
</reference>
<dbReference type="GO" id="GO:0000298">
    <property type="term" value="F:endopolyphosphatase activity"/>
    <property type="evidence" value="ECO:0007669"/>
    <property type="project" value="TreeGrafter"/>
</dbReference>
<dbReference type="STRING" id="91626.A0A0C9MZC5"/>
<dbReference type="GO" id="GO:0005615">
    <property type="term" value="C:extracellular space"/>
    <property type="evidence" value="ECO:0007669"/>
    <property type="project" value="TreeGrafter"/>
</dbReference>
<feature type="chain" id="PRO_5002215873" evidence="3">
    <location>
        <begin position="25"/>
        <end position="443"/>
    </location>
</feature>
<name>A0A0C9MZC5_9FUNG</name>
<accession>A0A0C9MZC5</accession>
<protein>
    <submittedName>
        <fullName evidence="5">Vacuolar endopolyphosphatase</fullName>
    </submittedName>
</protein>
<evidence type="ECO:0000313" key="5">
    <source>
        <dbReference type="EMBL" id="GAN07628.1"/>
    </source>
</evidence>
<dbReference type="Proteomes" id="UP000053815">
    <property type="component" value="Unassembled WGS sequence"/>
</dbReference>
<dbReference type="PANTHER" id="PTHR10340">
    <property type="entry name" value="SPHINGOMYELIN PHOSPHODIESTERASE"/>
    <property type="match status" value="1"/>
</dbReference>
<dbReference type="AlphaFoldDB" id="A0A0C9MZC5"/>
<evidence type="ECO:0000256" key="3">
    <source>
        <dbReference type="SAM" id="SignalP"/>
    </source>
</evidence>
<dbReference type="GO" id="GO:0006798">
    <property type="term" value="P:polyphosphate catabolic process"/>
    <property type="evidence" value="ECO:0007669"/>
    <property type="project" value="TreeGrafter"/>
</dbReference>
<dbReference type="EMBL" id="DF836458">
    <property type="protein sequence ID" value="GAN07628.1"/>
    <property type="molecule type" value="Genomic_DNA"/>
</dbReference>
<dbReference type="OrthoDB" id="348678at2759"/>
<feature type="signal peptide" evidence="3">
    <location>
        <begin position="1"/>
        <end position="24"/>
    </location>
</feature>
<feature type="domain" description="Calcineurin-like phosphoesterase" evidence="4">
    <location>
        <begin position="43"/>
        <end position="303"/>
    </location>
</feature>
<organism evidence="5">
    <name type="scientific">Mucor ambiguus</name>
    <dbReference type="NCBI Taxonomy" id="91626"/>
    <lineage>
        <taxon>Eukaryota</taxon>
        <taxon>Fungi</taxon>
        <taxon>Fungi incertae sedis</taxon>
        <taxon>Mucoromycota</taxon>
        <taxon>Mucoromycotina</taxon>
        <taxon>Mucoromycetes</taxon>
        <taxon>Mucorales</taxon>
        <taxon>Mucorineae</taxon>
        <taxon>Mucoraceae</taxon>
        <taxon>Mucor</taxon>
    </lineage>
</organism>
<proteinExistence type="predicted"/>
<dbReference type="GO" id="GO:0000324">
    <property type="term" value="C:fungal-type vacuole"/>
    <property type="evidence" value="ECO:0007669"/>
    <property type="project" value="TreeGrafter"/>
</dbReference>